<reference evidence="1 2" key="1">
    <citation type="submission" date="2018-12" db="EMBL/GenBank/DDBJ databases">
        <authorList>
            <consortium name="Pathogen Informatics"/>
        </authorList>
    </citation>
    <scope>NUCLEOTIDE SEQUENCE [LARGE SCALE GENOMIC DNA]</scope>
    <source>
        <strain evidence="1 2">NCTC13071</strain>
    </source>
</reference>
<protein>
    <submittedName>
        <fullName evidence="1">Uncharacterized protein</fullName>
    </submittedName>
</protein>
<dbReference type="EMBL" id="LR134384">
    <property type="protein sequence ID" value="VEH16245.1"/>
    <property type="molecule type" value="Genomic_DNA"/>
</dbReference>
<name>A0A448L8C8_9BACT</name>
<dbReference type="RefSeq" id="WP_018919605.1">
    <property type="nucleotide sequence ID" value="NZ_LR134384.1"/>
</dbReference>
<dbReference type="Proteomes" id="UP000274578">
    <property type="component" value="Chromosome 1"/>
</dbReference>
<evidence type="ECO:0000313" key="1">
    <source>
        <dbReference type="EMBL" id="VEH16245.1"/>
    </source>
</evidence>
<accession>A0A448L8C8</accession>
<dbReference type="GeneID" id="85013027"/>
<proteinExistence type="predicted"/>
<sequence length="297" mass="34492">MMNTRHFLTFTASLLSTWLVIMLQSACKETRVLAQPSTIFTPKQSFKAQKTSKTYKNLTLDADTTCAGWRVILQSADAPYKVKHEDFYDKIVLITLYKDGKLLVDKQEFTTKNLHRKPQPYLQLYPAYVKLITRTTAYIGISNCFPESDACWIYTLFYGQDGRMKRTLISIAMDESDEAAEFFRSWIHECQQKPVDQTSLQMIADAFCTPAYAKQTDCKNWQKILPKKVVDRLNKDMEVDAETTFISEDEMLQRGTVRFLSRNSTHVIDSVHYELKLKKQEDGFSTYDGISRIWQEK</sequence>
<evidence type="ECO:0000313" key="2">
    <source>
        <dbReference type="Proteomes" id="UP000274578"/>
    </source>
</evidence>
<organism evidence="1 2">
    <name type="scientific">Segatella oris</name>
    <dbReference type="NCBI Taxonomy" id="28135"/>
    <lineage>
        <taxon>Bacteria</taxon>
        <taxon>Pseudomonadati</taxon>
        <taxon>Bacteroidota</taxon>
        <taxon>Bacteroidia</taxon>
        <taxon>Bacteroidales</taxon>
        <taxon>Prevotellaceae</taxon>
        <taxon>Segatella</taxon>
    </lineage>
</organism>
<dbReference type="AlphaFoldDB" id="A0A448L8C8"/>
<dbReference type="KEGG" id="poc:NCTC13071_02269"/>
<gene>
    <name evidence="1" type="ORF">NCTC13071_02269</name>
</gene>